<feature type="compositionally biased region" description="Basic residues" evidence="6">
    <location>
        <begin position="647"/>
        <end position="657"/>
    </location>
</feature>
<feature type="compositionally biased region" description="Basic and acidic residues" evidence="6">
    <location>
        <begin position="905"/>
        <end position="916"/>
    </location>
</feature>
<feature type="compositionally biased region" description="Basic and acidic residues" evidence="6">
    <location>
        <begin position="399"/>
        <end position="431"/>
    </location>
</feature>
<gene>
    <name evidence="8" type="primary">AKAP12</name>
    <name evidence="8" type="ORF">L345_14962</name>
</gene>
<feature type="compositionally biased region" description="Basic and acidic residues" evidence="6">
    <location>
        <begin position="346"/>
        <end position="371"/>
    </location>
</feature>
<protein>
    <submittedName>
        <fullName evidence="8">A-kinase anchor protein 12</fullName>
    </submittedName>
</protein>
<keyword evidence="8" id="KW-0808">Transferase</keyword>
<feature type="region of interest" description="Disordered" evidence="6">
    <location>
        <begin position="59"/>
        <end position="113"/>
    </location>
</feature>
<dbReference type="GO" id="GO:0005516">
    <property type="term" value="F:calmodulin binding"/>
    <property type="evidence" value="ECO:0007669"/>
    <property type="project" value="UniProtKB-KW"/>
</dbReference>
<dbReference type="PANTHER" id="PTHR23209:SF4">
    <property type="entry name" value="A-KINASE ANCHOR PROTEIN 12"/>
    <property type="match status" value="1"/>
</dbReference>
<dbReference type="EMBL" id="AZIM01005688">
    <property type="protein sequence ID" value="ETE59309.1"/>
    <property type="molecule type" value="Genomic_DNA"/>
</dbReference>
<accession>V8NAK4</accession>
<feature type="compositionally biased region" description="Polar residues" evidence="6">
    <location>
        <begin position="224"/>
        <end position="233"/>
    </location>
</feature>
<dbReference type="Proteomes" id="UP000018936">
    <property type="component" value="Unassembled WGS sequence"/>
</dbReference>
<feature type="compositionally biased region" description="Polar residues" evidence="6">
    <location>
        <begin position="841"/>
        <end position="873"/>
    </location>
</feature>
<name>V8NAK4_OPHHA</name>
<evidence type="ECO:0000256" key="1">
    <source>
        <dbReference type="ARBA" id="ARBA00004635"/>
    </source>
</evidence>
<comment type="caution">
    <text evidence="8">The sequence shown here is derived from an EMBL/GenBank/DDBJ whole genome shotgun (WGS) entry which is preliminary data.</text>
</comment>
<feature type="domain" description="A kinase-anchoring proteins AKAP-5 and AKAP-12 calmodulin (CaM)-binding" evidence="7">
    <location>
        <begin position="914"/>
        <end position="934"/>
    </location>
</feature>
<feature type="region of interest" description="Disordered" evidence="6">
    <location>
        <begin position="625"/>
        <end position="954"/>
    </location>
</feature>
<feature type="compositionally biased region" description="Basic and acidic residues" evidence="6">
    <location>
        <begin position="742"/>
        <end position="756"/>
    </location>
</feature>
<dbReference type="PANTHER" id="PTHR23209">
    <property type="entry name" value="A-KINASE ANCHOR PROTEIN 12"/>
    <property type="match status" value="1"/>
</dbReference>
<comment type="subcellular location">
    <subcellularLocation>
        <location evidence="1">Membrane</location>
        <topology evidence="1">Lipid-anchor</topology>
    </subcellularLocation>
</comment>
<dbReference type="GO" id="GO:0090036">
    <property type="term" value="P:regulation of protein kinase C signaling"/>
    <property type="evidence" value="ECO:0007669"/>
    <property type="project" value="InterPro"/>
</dbReference>
<reference evidence="8 9" key="1">
    <citation type="journal article" date="2013" name="Proc. Natl. Acad. Sci. U.S.A.">
        <title>The king cobra genome reveals dynamic gene evolution and adaptation in the snake venom system.</title>
        <authorList>
            <person name="Vonk F.J."/>
            <person name="Casewell N.R."/>
            <person name="Henkel C.V."/>
            <person name="Heimberg A.M."/>
            <person name="Jansen H.J."/>
            <person name="McCleary R.J."/>
            <person name="Kerkkamp H.M."/>
            <person name="Vos R.A."/>
            <person name="Guerreiro I."/>
            <person name="Calvete J.J."/>
            <person name="Wuster W."/>
            <person name="Woods A.E."/>
            <person name="Logan J.M."/>
            <person name="Harrison R.A."/>
            <person name="Castoe T.A."/>
            <person name="de Koning A.P."/>
            <person name="Pollock D.D."/>
            <person name="Yandell M."/>
            <person name="Calderon D."/>
            <person name="Renjifo C."/>
            <person name="Currier R.B."/>
            <person name="Salgado D."/>
            <person name="Pla D."/>
            <person name="Sanz L."/>
            <person name="Hyder A.S."/>
            <person name="Ribeiro J.M."/>
            <person name="Arntzen J.W."/>
            <person name="van den Thillart G.E."/>
            <person name="Boetzer M."/>
            <person name="Pirovano W."/>
            <person name="Dirks R.P."/>
            <person name="Spaink H.P."/>
            <person name="Duboule D."/>
            <person name="McGlinn E."/>
            <person name="Kini R.M."/>
            <person name="Richardson M.K."/>
        </authorList>
    </citation>
    <scope>NUCLEOTIDE SEQUENCE</scope>
    <source>
        <tissue evidence="8">Blood</tissue>
    </source>
</reference>
<dbReference type="GO" id="GO:0005737">
    <property type="term" value="C:cytoplasm"/>
    <property type="evidence" value="ECO:0007669"/>
    <property type="project" value="TreeGrafter"/>
</dbReference>
<feature type="compositionally biased region" description="Basic and acidic residues" evidence="6">
    <location>
        <begin position="256"/>
        <end position="296"/>
    </location>
</feature>
<keyword evidence="2" id="KW-0597">Phosphoprotein</keyword>
<feature type="region of interest" description="Disordered" evidence="6">
    <location>
        <begin position="1667"/>
        <end position="1698"/>
    </location>
</feature>
<dbReference type="InterPro" id="IPR028540">
    <property type="entry name" value="AKAP12"/>
</dbReference>
<dbReference type="GO" id="GO:0051018">
    <property type="term" value="F:protein kinase A binding"/>
    <property type="evidence" value="ECO:0007669"/>
    <property type="project" value="InterPro"/>
</dbReference>
<sequence>KNPFRPCLLGQEILHKNGQISSISEITKEHVELSHEPEVLKEQQAVLTLEVGETEAANLILEEESPENIKTSPPELNDKSIEDEIQKDPEDANKQLESEEKEDQPSLSPSNDVGFKKVFKLVGFKFTVKKDKTEKAEPVQLLDVKPEVTEGSSDVAEDYKQFKTETVAEATQSEITASVDKTEEETQAEEMERETSSEKVTESPVEAESKEAEIKNNGIKSPESPVSPSTAETASPLRKFFTQSWAGFRKRTSFRKSKEEVQSEKEKQEQEMEKEVTEVIVEELEKEKQTPEKDGSEGSFQTSDEKMESEKERKEETKMVKVPTETDLKEAATPSEPSAEEPAENINKDISFEASDEKMEGEKEREEETKMAEVPTETDLKEASTPSEQPSAEELAENINKDISFEASDEKIEGEKERKVSSEMDLKEAATSREQPPAEELAENIKEMDIILERETDLESKEKLERVQKSLMGIEQSIVALHESKTELLNEVFEEKINQLDSLSPVAIEKPEEPFEIIEEKSEPRAPLATEIFDEKPREINIDVRAAVTEEPQITKKEQLVLEQLVETNDDFQKEEPTIEQLKVTETVLEIAKEHFIQTDPSSLDAAAGKLPEGIITSEAELLSSQEKAKMQGSPLKKLFTGPGLKKLSRKKRKGKKETKPEEAVEEAQQLSDTAESPDDPRGESSASSPEEITESIEKAPDAAQIPEAEEGFPLDAERKRESVTPWASFKKMVTPKKRVRRLSEGDREEELDKTTESGPNDEQEDIKENGEEQKIEKSADEPKKKVDTSVSWEALICVGSSKRRSRKSSSSDEEAGQRLAQDEQKLDESAPNKEAVHDTIFTNSHESDQGQGSSSPEQAGSPSETEGISTWESFKRLVTPRRKSKTRMEEKNDEPITVPSLEHATLDGDTGKEESWVSFKKLMPGRRKKKSDGIPEHAPVLEAGEEMTGTNEEDFDVPAVVPLSEYDAAEQEKFEAQKSEQDDMDKEIPSQNIEKSESTSVTQQVIEGLVHAVAVSVLEGERAIISIEERSPSWIPAAVTVSTEHVNDDEEQSEQISGTGIVEETVAVTKLGPQMRKDISGDSIIGDLELTSEAVTAREEASIIEETTEVSCAKETTEMSCAEETTEMISAVSRLTESPDTTEVATPVQEIEENEQDLEELNKQTQEMLQIVAERIKLSDEKGISASLTEVTVQPLSAKEETEQKLMTSEGIPSTEFPKDVQHETIESRVNEIVQTIIQNAFAQFLQRSMVLSKQSSETAILYPDPDKQAFSEKLNSMLEESAGTCTREGTPGSPPEMELPVSSAEEETEEKVMMASERIPSTEFPKELHPETMSQAYKIVQIIIQKAVAQLKQRSEIAVLCPDLDTMAFSEKIDTMLEESARICTRHALQMGASGSSPEMELPKSSSDEEIEHKVITSEGIPSTDFPRDVQPETIEFQAYKIVQIIIENAVTQFQQESIALLKSETAVLYLDHDKTDSILEESVGRCTREGVLQMGTSGSPSEMELPPSSLEEETEEKNAVAQFQQESMVLSKQKSEIAVLYPDPDEVAFSEKIDSMLEESPGKCTREGIIQTRSPPEMELPTSSPVEETEQKVITSEGISSTEFPKDVQPETIESQSLKSAQKASTVVQFQQEPMALSKQKSETAVLYPDEVLFSEKIDSVLEESPEKCTRDTALQMSTSGSPPEIELPKSSSEEEIEEKVVMTSEGIPSAEFPEESAGRCTIEGAFQTGTCGSPPEMDLPISSAQEEAEQKVMTSEGVSTSTDVPKFVLPETTESQAYKIVQIIIQYAVAQCQHDSMALSKEKRESAILYPDPDKVAFSEKIDSVLEESAGRRTRENVLQIGSSSLHTKMELPTSSADKEIEENVMISEGIPSTEFPKEVQPETTESQAYKIAQKIIQNAVSQFQQETMALSKQKSEAAVLYPDPDAGTFSEKIVSALEESPGKCTREDALQTNAPGSPPEMELPISEADEETEKKVMMASERIPSTEFPKSVQSEAIESQAYKIVQIIIQNAVAQFQQESMAISKQKSVMYPDPDAVAFSEQIESMLEEASGRCTRESVLQTSTSGSPSEMEVLTSSADKEIEEEVMTSERIPFTEFQKDVLPETIESRAYKLVQIIIQNAVAQFKQESMALSKQKSEAAVLYPDADKMAFPEKIDSVLEESAGKCTGEGPLQTDASGSAPEMELPKFSSEEETEEKVMPSESIPSTEFPAETEGRCTTEGPVQTDASGSAPEMELPKFSSEEETEEKSMISECTPSTGFPAETEGRCTTEGALQTGASGSPPEMELPKSLSEEETEEKSMISECIPSTEFSEESARRCTREGAFQTCESGSPPEMEMPKFSSEEEAEGKVMTSECISSIEFPEDSERRYTTEGALQMSTSGSPPEMELPKSSSEVETEEKVLMTSEGIPCTEFSEESTEKCPREGALQMSTSGSPPEMPKSSSEVETEEKVMMTSEEISSSEFAEELERCTRECSQTSTSQSLPEMELLTSSSQEEAEQKVMTSEQVLTSTEFPKYVQTETIESQSYKIVQKISAVAQFQQSEEAISPLKQKSELCLMDLNEFGIQEVLQVGHQVSLAEEKNHEIQPATVETEDATEVAKEMPSYSIVSEDRENWNSRKTDADLETVKEIVNETESKKYDSKPQLKVDVVVSTETQNIMLGNTVSADHPVGSLETEQSTIKDLEVGLIDENQEKLIEHQTQRKRKEDYSQSTVFPETPKEEDIISVLLKTASYIWRDQYPKKVAEKDVFCLNWLKTNDLAANVWIFLGEQGSSKSSKRRGRGNLMGNQLFKQTIICLWKAIIVKAAARSLQALACSQGSRKYQAVEAPDQYDVRLNYFYRGCLTATLHYSANRSLQKPPGLVQSQPDHFPEQLKLRSGRVQLFLVDILLRTFVCKLSGAAPST</sequence>
<feature type="domain" description="A kinase-anchoring proteins AKAP-5 and AKAP-12 calmodulin (CaM)-binding" evidence="7">
    <location>
        <begin position="869"/>
        <end position="889"/>
    </location>
</feature>
<evidence type="ECO:0000313" key="9">
    <source>
        <dbReference type="Proteomes" id="UP000018936"/>
    </source>
</evidence>
<evidence type="ECO:0000313" key="8">
    <source>
        <dbReference type="EMBL" id="ETE59309.1"/>
    </source>
</evidence>
<evidence type="ECO:0000256" key="3">
    <source>
        <dbReference type="ARBA" id="ARBA00022860"/>
    </source>
</evidence>
<feature type="compositionally biased region" description="Polar residues" evidence="6">
    <location>
        <begin position="990"/>
        <end position="1000"/>
    </location>
</feature>
<feature type="compositionally biased region" description="Basic and acidic residues" evidence="6">
    <location>
        <begin position="767"/>
        <end position="788"/>
    </location>
</feature>
<feature type="compositionally biased region" description="Basic and acidic residues" evidence="6">
    <location>
        <begin position="821"/>
        <end position="838"/>
    </location>
</feature>
<evidence type="ECO:0000256" key="6">
    <source>
        <dbReference type="SAM" id="MobiDB-lite"/>
    </source>
</evidence>
<keyword evidence="5" id="KW-0449">Lipoprotein</keyword>
<feature type="region of interest" description="Disordered" evidence="6">
    <location>
        <begin position="2169"/>
        <end position="2470"/>
    </location>
</feature>
<feature type="compositionally biased region" description="Basic and acidic residues" evidence="6">
    <location>
        <begin position="193"/>
        <end position="214"/>
    </location>
</feature>
<feature type="compositionally biased region" description="Low complexity" evidence="6">
    <location>
        <begin position="1685"/>
        <end position="1694"/>
    </location>
</feature>
<feature type="domain" description="A kinase-anchoring proteins AKAP-5 and AKAP-12 calmodulin (CaM)-binding" evidence="7">
    <location>
        <begin position="724"/>
        <end position="744"/>
    </location>
</feature>
<feature type="compositionally biased region" description="Acidic residues" evidence="6">
    <location>
        <begin position="182"/>
        <end position="192"/>
    </location>
</feature>
<feature type="compositionally biased region" description="Basic and acidic residues" evidence="6">
    <location>
        <begin position="303"/>
        <end position="330"/>
    </location>
</feature>
<evidence type="ECO:0000256" key="2">
    <source>
        <dbReference type="ARBA" id="ARBA00022553"/>
    </source>
</evidence>
<proteinExistence type="predicted"/>
<feature type="region of interest" description="Disordered" evidence="6">
    <location>
        <begin position="169"/>
        <end position="445"/>
    </location>
</feature>
<keyword evidence="9" id="KW-1185">Reference proteome</keyword>
<feature type="region of interest" description="Disordered" evidence="6">
    <location>
        <begin position="971"/>
        <end position="1000"/>
    </location>
</feature>
<evidence type="ECO:0000256" key="5">
    <source>
        <dbReference type="ARBA" id="ARBA00023288"/>
    </source>
</evidence>
<keyword evidence="3" id="KW-0112">Calmodulin-binding</keyword>
<keyword evidence="4" id="KW-0472">Membrane</keyword>
<feature type="compositionally biased region" description="Low complexity" evidence="6">
    <location>
        <begin position="2458"/>
        <end position="2468"/>
    </location>
</feature>
<organism evidence="8 9">
    <name type="scientific">Ophiophagus hannah</name>
    <name type="common">King cobra</name>
    <name type="synonym">Naja hannah</name>
    <dbReference type="NCBI Taxonomy" id="8665"/>
    <lineage>
        <taxon>Eukaryota</taxon>
        <taxon>Metazoa</taxon>
        <taxon>Chordata</taxon>
        <taxon>Craniata</taxon>
        <taxon>Vertebrata</taxon>
        <taxon>Euteleostomi</taxon>
        <taxon>Lepidosauria</taxon>
        <taxon>Squamata</taxon>
        <taxon>Bifurcata</taxon>
        <taxon>Unidentata</taxon>
        <taxon>Episquamata</taxon>
        <taxon>Toxicofera</taxon>
        <taxon>Serpentes</taxon>
        <taxon>Colubroidea</taxon>
        <taxon>Elapidae</taxon>
        <taxon>Elapinae</taxon>
        <taxon>Ophiophagus</taxon>
    </lineage>
</organism>
<dbReference type="InterPro" id="IPR001573">
    <property type="entry name" value="AKAP_WSK"/>
</dbReference>
<dbReference type="GO" id="GO:0007165">
    <property type="term" value="P:signal transduction"/>
    <property type="evidence" value="ECO:0007669"/>
    <property type="project" value="TreeGrafter"/>
</dbReference>
<dbReference type="Pfam" id="PF03832">
    <property type="entry name" value="WSK"/>
    <property type="match status" value="3"/>
</dbReference>
<feature type="compositionally biased region" description="Basic and acidic residues" evidence="6">
    <location>
        <begin position="971"/>
        <end position="982"/>
    </location>
</feature>
<dbReference type="GO" id="GO:0010739">
    <property type="term" value="P:positive regulation of protein kinase A signaling"/>
    <property type="evidence" value="ECO:0007669"/>
    <property type="project" value="InterPro"/>
</dbReference>
<dbReference type="OrthoDB" id="8931760at2759"/>
<dbReference type="GO" id="GO:0016301">
    <property type="term" value="F:kinase activity"/>
    <property type="evidence" value="ECO:0007669"/>
    <property type="project" value="UniProtKB-KW"/>
</dbReference>
<evidence type="ECO:0000256" key="4">
    <source>
        <dbReference type="ARBA" id="ARBA00023136"/>
    </source>
</evidence>
<keyword evidence="8" id="KW-0418">Kinase</keyword>
<dbReference type="PROSITE" id="PS51893">
    <property type="entry name" value="AKAP_CAM_BD"/>
    <property type="match status" value="3"/>
</dbReference>
<feature type="non-terminal residue" evidence="8">
    <location>
        <position position="1"/>
    </location>
</feature>
<feature type="compositionally biased region" description="Basic and acidic residues" evidence="6">
    <location>
        <begin position="76"/>
        <end position="98"/>
    </location>
</feature>
<dbReference type="GO" id="GO:0016020">
    <property type="term" value="C:membrane"/>
    <property type="evidence" value="ECO:0007669"/>
    <property type="project" value="UniProtKB-SubCell"/>
</dbReference>
<evidence type="ECO:0000259" key="7">
    <source>
        <dbReference type="PROSITE" id="PS51893"/>
    </source>
</evidence>